<dbReference type="PROSITE" id="PS01061">
    <property type="entry name" value="FLIP_2"/>
    <property type="match status" value="1"/>
</dbReference>
<keyword evidence="15" id="KW-0282">Flagellum</keyword>
<dbReference type="STRING" id="980251.GCA_001642875_00671"/>
<feature type="transmembrane region" description="Helical" evidence="12">
    <location>
        <begin position="108"/>
        <end position="138"/>
    </location>
</feature>
<evidence type="ECO:0000313" key="16">
    <source>
        <dbReference type="Proteomes" id="UP000322214"/>
    </source>
</evidence>
<sequence length="321" mass="34830" precursor="true">MTRFSQLIPTVALLAILLLPASAVDAYQSPLAPMPIGTNDAVSIESPTGTLVSPQSAPLQNLPSQSAPSRESETAAPPENVSASIDQLLSDQTESLTAPESLPSSIKLAVILGVLSLAPAIILMSTCYVRIIVVLTLLRQAFGVQQLPPTQVLTALSMFVTLLVMTPVWQEVKTEAFDPYTRAENPISWEEAWSNGVSPMKRFMLRQIQIANNEDSIAVFYQNLPQESASDSAELPTELEDVPIKIVLPAFLISELKVAFLLGFQIYLPFLILDLVVSSVTVSMGMVMLPPTMVSFPLKLILFVMVDGWNLVMGMLLQSFG</sequence>
<keyword evidence="10" id="KW-0975">Bacterial flagellum</keyword>
<evidence type="ECO:0000256" key="3">
    <source>
        <dbReference type="ARBA" id="ARBA00022448"/>
    </source>
</evidence>
<feature type="transmembrane region" description="Helical" evidence="12">
    <location>
        <begin position="266"/>
        <end position="288"/>
    </location>
</feature>
<dbReference type="GO" id="GO:0005886">
    <property type="term" value="C:plasma membrane"/>
    <property type="evidence" value="ECO:0007669"/>
    <property type="project" value="UniProtKB-SubCell"/>
</dbReference>
<dbReference type="PANTHER" id="PTHR30587:SF0">
    <property type="entry name" value="FLAGELLAR BIOSYNTHETIC PROTEIN FLIP"/>
    <property type="match status" value="1"/>
</dbReference>
<dbReference type="PANTHER" id="PTHR30587">
    <property type="entry name" value="FLAGELLAR BIOSYNTHETIC PROTEIN FLIP"/>
    <property type="match status" value="1"/>
</dbReference>
<dbReference type="AlphaFoldDB" id="A0A5B9PCV5"/>
<evidence type="ECO:0000256" key="12">
    <source>
        <dbReference type="RuleBase" id="RU362069"/>
    </source>
</evidence>
<evidence type="ECO:0000256" key="1">
    <source>
        <dbReference type="ARBA" id="ARBA00006257"/>
    </source>
</evidence>
<keyword evidence="15" id="KW-0969">Cilium</keyword>
<name>A0A5B9PCV5_9BACT</name>
<evidence type="ECO:0000256" key="11">
    <source>
        <dbReference type="ARBA" id="ARBA00023225"/>
    </source>
</evidence>
<accession>A0A5B9PCV5</accession>
<keyword evidence="7 12" id="KW-0653">Protein transport</keyword>
<evidence type="ECO:0000256" key="4">
    <source>
        <dbReference type="ARBA" id="ARBA00022475"/>
    </source>
</evidence>
<evidence type="ECO:0000256" key="8">
    <source>
        <dbReference type="ARBA" id="ARBA00022989"/>
    </source>
</evidence>
<proteinExistence type="inferred from homology"/>
<dbReference type="InterPro" id="IPR005838">
    <property type="entry name" value="T3SS_IM_P"/>
</dbReference>
<dbReference type="Proteomes" id="UP000322214">
    <property type="component" value="Chromosome"/>
</dbReference>
<keyword evidence="14" id="KW-0732">Signal</keyword>
<evidence type="ECO:0000256" key="10">
    <source>
        <dbReference type="ARBA" id="ARBA00023143"/>
    </source>
</evidence>
<reference evidence="15 16" key="1">
    <citation type="submission" date="2019-08" db="EMBL/GenBank/DDBJ databases">
        <title>Deep-cultivation of Planctomycetes and their phenomic and genomic characterization uncovers novel biology.</title>
        <authorList>
            <person name="Wiegand S."/>
            <person name="Jogler M."/>
            <person name="Boedeker C."/>
            <person name="Pinto D."/>
            <person name="Vollmers J."/>
            <person name="Rivas-Marin E."/>
            <person name="Kohn T."/>
            <person name="Peeters S.H."/>
            <person name="Heuer A."/>
            <person name="Rast P."/>
            <person name="Oberbeckmann S."/>
            <person name="Bunk B."/>
            <person name="Jeske O."/>
            <person name="Meyerdierks A."/>
            <person name="Storesund J.E."/>
            <person name="Kallscheuer N."/>
            <person name="Luecker S."/>
            <person name="Lage O.M."/>
            <person name="Pohl T."/>
            <person name="Merkel B.J."/>
            <person name="Hornburger P."/>
            <person name="Mueller R.-W."/>
            <person name="Bruemmer F."/>
            <person name="Labrenz M."/>
            <person name="Spormann A.M."/>
            <person name="Op den Camp H."/>
            <person name="Overmann J."/>
            <person name="Amann R."/>
            <person name="Jetten M.S.M."/>
            <person name="Mascher T."/>
            <person name="Medema M.H."/>
            <person name="Devos D.P."/>
            <person name="Kaster A.-K."/>
            <person name="Ovreas L."/>
            <person name="Rohde M."/>
            <person name="Galperin M.Y."/>
            <person name="Jogler C."/>
        </authorList>
    </citation>
    <scope>NUCLEOTIDE SEQUENCE [LARGE SCALE GENOMIC DNA]</scope>
    <source>
        <strain evidence="15 16">FC18</strain>
    </source>
</reference>
<evidence type="ECO:0000256" key="2">
    <source>
        <dbReference type="ARBA" id="ARBA00021714"/>
    </source>
</evidence>
<dbReference type="EMBL" id="CP042912">
    <property type="protein sequence ID" value="QEG24178.1"/>
    <property type="molecule type" value="Genomic_DNA"/>
</dbReference>
<evidence type="ECO:0000256" key="9">
    <source>
        <dbReference type="ARBA" id="ARBA00023136"/>
    </source>
</evidence>
<feature type="compositionally biased region" description="Polar residues" evidence="13">
    <location>
        <begin position="45"/>
        <end position="69"/>
    </location>
</feature>
<comment type="similarity">
    <text evidence="1 12">Belongs to the FliP/MopC/SpaP family.</text>
</comment>
<keyword evidence="11 12" id="KW-1006">Bacterial flagellum protein export</keyword>
<keyword evidence="6 12" id="KW-1005">Bacterial flagellum biogenesis</keyword>
<dbReference type="KEGG" id="mff:MFFC18_40950"/>
<evidence type="ECO:0000256" key="5">
    <source>
        <dbReference type="ARBA" id="ARBA00022692"/>
    </source>
</evidence>
<dbReference type="PRINTS" id="PR00951">
    <property type="entry name" value="FLGBIOSNFLIP"/>
</dbReference>
<keyword evidence="8 12" id="KW-1133">Transmembrane helix</keyword>
<comment type="caution">
    <text evidence="12">Lacks conserved residue(s) required for the propagation of feature annotation.</text>
</comment>
<dbReference type="InterPro" id="IPR005837">
    <property type="entry name" value="FliP"/>
</dbReference>
<keyword evidence="9 12" id="KW-0472">Membrane</keyword>
<organism evidence="15 16">
    <name type="scientific">Mariniblastus fucicola</name>
    <dbReference type="NCBI Taxonomy" id="980251"/>
    <lineage>
        <taxon>Bacteria</taxon>
        <taxon>Pseudomonadati</taxon>
        <taxon>Planctomycetota</taxon>
        <taxon>Planctomycetia</taxon>
        <taxon>Pirellulales</taxon>
        <taxon>Pirellulaceae</taxon>
        <taxon>Mariniblastus</taxon>
    </lineage>
</organism>
<feature type="chain" id="PRO_5023024460" description="Flagellar biosynthetic protein FliP" evidence="14">
    <location>
        <begin position="27"/>
        <end position="321"/>
    </location>
</feature>
<evidence type="ECO:0000313" key="15">
    <source>
        <dbReference type="EMBL" id="QEG24178.1"/>
    </source>
</evidence>
<evidence type="ECO:0000256" key="13">
    <source>
        <dbReference type="SAM" id="MobiDB-lite"/>
    </source>
</evidence>
<keyword evidence="5 12" id="KW-0812">Transmembrane</keyword>
<dbReference type="Pfam" id="PF00813">
    <property type="entry name" value="FliP"/>
    <property type="match status" value="1"/>
</dbReference>
<comment type="function">
    <text evidence="12">Plays a role in the flagellum-specific transport system.</text>
</comment>
<feature type="region of interest" description="Disordered" evidence="13">
    <location>
        <begin position="45"/>
        <end position="80"/>
    </location>
</feature>
<keyword evidence="3 12" id="KW-0813">Transport</keyword>
<keyword evidence="15" id="KW-0966">Cell projection</keyword>
<evidence type="ECO:0000256" key="6">
    <source>
        <dbReference type="ARBA" id="ARBA00022795"/>
    </source>
</evidence>
<feature type="signal peptide" evidence="14">
    <location>
        <begin position="1"/>
        <end position="26"/>
    </location>
</feature>
<dbReference type="PRINTS" id="PR01302">
    <property type="entry name" value="TYPE3IMPPROT"/>
</dbReference>
<dbReference type="RefSeq" id="WP_075083466.1">
    <property type="nucleotide sequence ID" value="NZ_CP042912.1"/>
</dbReference>
<dbReference type="GO" id="GO:0009425">
    <property type="term" value="C:bacterial-type flagellum basal body"/>
    <property type="evidence" value="ECO:0007669"/>
    <property type="project" value="UniProtKB-SubCell"/>
</dbReference>
<feature type="transmembrane region" description="Helical" evidence="12">
    <location>
        <begin position="150"/>
        <end position="169"/>
    </location>
</feature>
<protein>
    <recommendedName>
        <fullName evidence="2 12">Flagellar biosynthetic protein FliP</fullName>
    </recommendedName>
</protein>
<dbReference type="GO" id="GO:0009306">
    <property type="term" value="P:protein secretion"/>
    <property type="evidence" value="ECO:0007669"/>
    <property type="project" value="UniProtKB-UniRule"/>
</dbReference>
<gene>
    <name evidence="15" type="primary">fliP_2</name>
    <name evidence="12" type="synonym">fliP</name>
    <name evidence="15" type="ORF">MFFC18_40950</name>
</gene>
<comment type="subcellular location">
    <subcellularLocation>
        <location evidence="12">Cell membrane</location>
        <topology evidence="12">Multi-pass membrane protein</topology>
    </subcellularLocation>
    <subcellularLocation>
        <location evidence="12">Bacterial flagellum basal body</location>
    </subcellularLocation>
</comment>
<dbReference type="GO" id="GO:0044781">
    <property type="term" value="P:bacterial-type flagellum organization"/>
    <property type="evidence" value="ECO:0007669"/>
    <property type="project" value="UniProtKB-UniRule"/>
</dbReference>
<dbReference type="NCBIfam" id="TIGR01103">
    <property type="entry name" value="fliP"/>
    <property type="match status" value="1"/>
</dbReference>
<dbReference type="NCBIfam" id="NF009438">
    <property type="entry name" value="PRK12797.1"/>
    <property type="match status" value="1"/>
</dbReference>
<keyword evidence="4 12" id="KW-1003">Cell membrane</keyword>
<evidence type="ECO:0000256" key="7">
    <source>
        <dbReference type="ARBA" id="ARBA00022927"/>
    </source>
</evidence>
<keyword evidence="16" id="KW-1185">Reference proteome</keyword>
<evidence type="ECO:0000256" key="14">
    <source>
        <dbReference type="SAM" id="SignalP"/>
    </source>
</evidence>